<evidence type="ECO:0000256" key="1">
    <source>
        <dbReference type="SAM" id="Phobius"/>
    </source>
</evidence>
<dbReference type="EMBL" id="HACG01031049">
    <property type="protein sequence ID" value="CEK77914.1"/>
    <property type="molecule type" value="Transcribed_RNA"/>
</dbReference>
<organism evidence="3">
    <name type="scientific">Arion vulgaris</name>
    <dbReference type="NCBI Taxonomy" id="1028688"/>
    <lineage>
        <taxon>Eukaryota</taxon>
        <taxon>Metazoa</taxon>
        <taxon>Spiralia</taxon>
        <taxon>Lophotrochozoa</taxon>
        <taxon>Mollusca</taxon>
        <taxon>Gastropoda</taxon>
        <taxon>Heterobranchia</taxon>
        <taxon>Euthyneura</taxon>
        <taxon>Panpulmonata</taxon>
        <taxon>Eupulmonata</taxon>
        <taxon>Stylommatophora</taxon>
        <taxon>Helicina</taxon>
        <taxon>Arionoidea</taxon>
        <taxon>Arionidae</taxon>
        <taxon>Arion</taxon>
    </lineage>
</organism>
<keyword evidence="1" id="KW-0812">Transmembrane</keyword>
<evidence type="ECO:0000313" key="3">
    <source>
        <dbReference type="EMBL" id="CEK77914.1"/>
    </source>
</evidence>
<sequence>MIVLRNKIPVWHKYLKNIYIKPKYFTTSSSFSSGPGYPVFLELSSNIGRIIPLCNFSSRTCFKPQLSKLIRCSPSIFSRHVCLSSNQASADFSLRKGTSSQEQEKLITEMNLRLVNENSFLSWCRNAYLSSVVGVAMITEGTTALAQNAGIGALVVGTMNLFWGTTCHISNLIRLRHVTGMSSFILLLNILGSLLHCLLWIFVLICYIGFLDETNAFEHKHTVEVNTVLPDVEFQRYDSTRVRMKDNEV</sequence>
<proteinExistence type="predicted"/>
<dbReference type="AlphaFoldDB" id="A0A0B7AAA8"/>
<protein>
    <submittedName>
        <fullName evidence="3">Uncharacterized protein</fullName>
    </submittedName>
</protein>
<gene>
    <name evidence="3" type="primary">ORF107314</name>
    <name evidence="2" type="synonym">ORF107311</name>
</gene>
<name>A0A0B7AAA8_9EUPU</name>
<reference evidence="3" key="1">
    <citation type="submission" date="2014-12" db="EMBL/GenBank/DDBJ databases">
        <title>Insight into the proteome of Arion vulgaris.</title>
        <authorList>
            <person name="Aradska J."/>
            <person name="Bulat T."/>
            <person name="Smidak R."/>
            <person name="Sarate P."/>
            <person name="Gangsoo J."/>
            <person name="Sialana F."/>
            <person name="Bilban M."/>
            <person name="Lubec G."/>
        </authorList>
    </citation>
    <scope>NUCLEOTIDE SEQUENCE</scope>
    <source>
        <tissue evidence="3">Skin</tissue>
    </source>
</reference>
<feature type="transmembrane region" description="Helical" evidence="1">
    <location>
        <begin position="144"/>
        <end position="163"/>
    </location>
</feature>
<evidence type="ECO:0000313" key="2">
    <source>
        <dbReference type="EMBL" id="CEK77913.1"/>
    </source>
</evidence>
<dbReference type="EMBL" id="HACG01031048">
    <property type="protein sequence ID" value="CEK77913.1"/>
    <property type="molecule type" value="Transcribed_RNA"/>
</dbReference>
<keyword evidence="1" id="KW-0472">Membrane</keyword>
<accession>A0A0B7AAA8</accession>
<keyword evidence="1" id="KW-1133">Transmembrane helix</keyword>
<feature type="transmembrane region" description="Helical" evidence="1">
    <location>
        <begin position="184"/>
        <end position="210"/>
    </location>
</feature>